<name>A0A7J6GKU0_CANSA</name>
<comment type="caution">
    <text evidence="2">The sequence shown here is derived from an EMBL/GenBank/DDBJ whole genome shotgun (WGS) entry which is preliminary data.</text>
</comment>
<gene>
    <name evidence="1" type="ORF">F8388_024120</name>
    <name evidence="2" type="ORF">G4B88_024002</name>
</gene>
<reference evidence="3 4" key="1">
    <citation type="journal article" date="2020" name="bioRxiv">
        <title>Sequence and annotation of 42 cannabis genomes reveals extensive copy number variation in cannabinoid synthesis and pathogen resistance genes.</title>
        <authorList>
            <person name="Mckernan K.J."/>
            <person name="Helbert Y."/>
            <person name="Kane L.T."/>
            <person name="Ebling H."/>
            <person name="Zhang L."/>
            <person name="Liu B."/>
            <person name="Eaton Z."/>
            <person name="Mclaughlin S."/>
            <person name="Kingan S."/>
            <person name="Baybayan P."/>
            <person name="Concepcion G."/>
            <person name="Jordan M."/>
            <person name="Riva A."/>
            <person name="Barbazuk W."/>
            <person name="Harkins T."/>
        </authorList>
    </citation>
    <scope>NUCLEOTIDE SEQUENCE [LARGE SCALE GENOMIC DNA]</scope>
    <source>
        <strain evidence="3 4">cv. Jamaican Lion 4</strain>
        <strain evidence="2">Father</strain>
        <strain evidence="1">Mother</strain>
        <tissue evidence="2">Leaf</tissue>
    </source>
</reference>
<dbReference type="AlphaFoldDB" id="A0A7J6GKU0"/>
<dbReference type="EMBL" id="JAATIQ010000098">
    <property type="protein sequence ID" value="KAF4383428.1"/>
    <property type="molecule type" value="Genomic_DNA"/>
</dbReference>
<proteinExistence type="predicted"/>
<dbReference type="Proteomes" id="UP000583929">
    <property type="component" value="Unassembled WGS sequence"/>
</dbReference>
<dbReference type="Proteomes" id="UP000525078">
    <property type="component" value="Unassembled WGS sequence"/>
</dbReference>
<protein>
    <submittedName>
        <fullName evidence="2">Uncharacterized protein</fullName>
    </submittedName>
</protein>
<dbReference type="EMBL" id="JAATIP010000090">
    <property type="protein sequence ID" value="KAF4375461.1"/>
    <property type="molecule type" value="Genomic_DNA"/>
</dbReference>
<accession>A0A7J6GKU0</accession>
<evidence type="ECO:0000313" key="2">
    <source>
        <dbReference type="EMBL" id="KAF4383428.1"/>
    </source>
</evidence>
<keyword evidence="4" id="KW-1185">Reference proteome</keyword>
<sequence length="215" mass="24338">MESNFREPLLLKISNHRLSAEFLKIYSVASITMALFFPSLSKQNMGSDDSTISIGQAILNMIKSCVNKYPVVIPSTTLYTDRFMQSTLMHKLLASNYNSMLAKQCNIFGIIRPNNILDKGSLKITKNKPLLEIKYNYSILCSTQQVTSSSIEYSISSYWKDTLLYNLIFQILNQNLVAAFVKNSESITSHKNSRSSNTSLCILYIITPTNVVFWS</sequence>
<evidence type="ECO:0000313" key="3">
    <source>
        <dbReference type="Proteomes" id="UP000525078"/>
    </source>
</evidence>
<organism evidence="2 4">
    <name type="scientific">Cannabis sativa</name>
    <name type="common">Hemp</name>
    <name type="synonym">Marijuana</name>
    <dbReference type="NCBI Taxonomy" id="3483"/>
    <lineage>
        <taxon>Eukaryota</taxon>
        <taxon>Viridiplantae</taxon>
        <taxon>Streptophyta</taxon>
        <taxon>Embryophyta</taxon>
        <taxon>Tracheophyta</taxon>
        <taxon>Spermatophyta</taxon>
        <taxon>Magnoliopsida</taxon>
        <taxon>eudicotyledons</taxon>
        <taxon>Gunneridae</taxon>
        <taxon>Pentapetalae</taxon>
        <taxon>rosids</taxon>
        <taxon>fabids</taxon>
        <taxon>Rosales</taxon>
        <taxon>Cannabaceae</taxon>
        <taxon>Cannabis</taxon>
    </lineage>
</organism>
<evidence type="ECO:0000313" key="1">
    <source>
        <dbReference type="EMBL" id="KAF4375461.1"/>
    </source>
</evidence>
<evidence type="ECO:0000313" key="4">
    <source>
        <dbReference type="Proteomes" id="UP000583929"/>
    </source>
</evidence>